<sequence>MNIVQFQGGVIRTSTWSTSDCSALTRSRRTNLKCLASANLKSSSDKRDLDLRYKRQDMSLKHTYEARRAFAECIRLGEARTNLAEAALHVAAEDDAIVSHSAVRFPTEAYLARVSKMVDELARLLFEEQRLRVPSSGRSALPSAATVASPGVWEEPRHAYLNEALTRRVASPACLAILYAEIMQRLLERGAVDFAVRMECKTFDELPRAVVLPGLDRASLAAPGGGLLNTCTWDALVEVLVHLKRAYWPFAWDSGYTEGGARSPSYGGFDDAARAAVDGMQSAEMEAIARTAAHRLSRGIWTSPGAGDLRRARAAAERICMLVGDERPSERRDLAVLLAHCGEFGRAAAELKAYLSTPAAEEAPAETRVLAKRLMEMLEGVPGAASDAEAISVKSVLGTPPPAEEADGLQELPW</sequence>
<protein>
    <recommendedName>
        <fullName evidence="2">Protein SirB1 N-terminal domain-containing protein</fullName>
    </recommendedName>
</protein>
<reference evidence="1" key="1">
    <citation type="submission" date="2014-05" db="EMBL/GenBank/DDBJ databases">
        <title>The transcriptome of the halophilic microalga Tetraselmis sp. GSL018 isolated from the Great Salt Lake, Utah.</title>
        <authorList>
            <person name="Jinkerson R.E."/>
            <person name="D'Adamo S."/>
            <person name="Posewitz M.C."/>
        </authorList>
    </citation>
    <scope>NUCLEOTIDE SEQUENCE</scope>
    <source>
        <strain evidence="1">GSL018</strain>
    </source>
</reference>
<dbReference type="EMBL" id="GBEZ01007600">
    <property type="protein sequence ID" value="JAC77874.1"/>
    <property type="molecule type" value="Transcribed_RNA"/>
</dbReference>
<organism evidence="1">
    <name type="scientific">Tetraselmis sp. GSL018</name>
    <dbReference type="NCBI Taxonomy" id="582737"/>
    <lineage>
        <taxon>Eukaryota</taxon>
        <taxon>Viridiplantae</taxon>
        <taxon>Chlorophyta</taxon>
        <taxon>core chlorophytes</taxon>
        <taxon>Chlorodendrophyceae</taxon>
        <taxon>Chlorodendrales</taxon>
        <taxon>Chlorodendraceae</taxon>
        <taxon>Tetraselmis</taxon>
    </lineage>
</organism>
<name>A0A061S4C7_9CHLO</name>
<gene>
    <name evidence="1" type="ORF">TSPGSL018_16593</name>
</gene>
<dbReference type="PANTHER" id="PTHR31350:SF29">
    <property type="entry name" value="PROTEIN SIRB1 N-TERMINAL DOMAIN-CONTAINING PROTEIN"/>
    <property type="match status" value="1"/>
</dbReference>
<proteinExistence type="predicted"/>
<dbReference type="PANTHER" id="PTHR31350">
    <property type="entry name" value="SI:DKEY-261L7.2"/>
    <property type="match status" value="1"/>
</dbReference>
<dbReference type="AlphaFoldDB" id="A0A061S4C7"/>
<accession>A0A061S4C7</accession>
<evidence type="ECO:0008006" key="2">
    <source>
        <dbReference type="Google" id="ProtNLM"/>
    </source>
</evidence>
<evidence type="ECO:0000313" key="1">
    <source>
        <dbReference type="EMBL" id="JAC77874.1"/>
    </source>
</evidence>